<dbReference type="Pfam" id="PF01762">
    <property type="entry name" value="Galactosyl_T"/>
    <property type="match status" value="1"/>
</dbReference>
<organism evidence="12 13">
    <name type="scientific">Stegodyphus mimosarum</name>
    <name type="common">African social velvet spider</name>
    <dbReference type="NCBI Taxonomy" id="407821"/>
    <lineage>
        <taxon>Eukaryota</taxon>
        <taxon>Metazoa</taxon>
        <taxon>Ecdysozoa</taxon>
        <taxon>Arthropoda</taxon>
        <taxon>Chelicerata</taxon>
        <taxon>Arachnida</taxon>
        <taxon>Araneae</taxon>
        <taxon>Araneomorphae</taxon>
        <taxon>Entelegynae</taxon>
        <taxon>Eresoidea</taxon>
        <taxon>Eresidae</taxon>
        <taxon>Stegodyphus</taxon>
    </lineage>
</organism>
<dbReference type="AlphaFoldDB" id="A0A087UV65"/>
<dbReference type="GO" id="GO:0006493">
    <property type="term" value="P:protein O-linked glycosylation"/>
    <property type="evidence" value="ECO:0007669"/>
    <property type="project" value="TreeGrafter"/>
</dbReference>
<evidence type="ECO:0000256" key="4">
    <source>
        <dbReference type="ARBA" id="ARBA00022679"/>
    </source>
</evidence>
<keyword evidence="4" id="KW-0808">Transferase</keyword>
<sequence>MSCEKSSVILDEKTPFHNEYPKKKVCSKSVVSWVLAAFLVALIVVLTVQFLYPAVEKRIQSEIKNFNVYEDNPIEVNLMSQSYPSSKEASLEKKGTKKTDEEDKHMPWRRNFLINPVDLCITRNHPKSEEYLKGPEVKLLMLVSSATGHFAQRQAIRNTWGSIANSLFGPMRLGFVLGTTSNTTEEQLILQESQRYKDIIQADFEDTYRNLTTKSIVMLKWVAKYCPHSQFFLKADDDTFINVGIIARILGKEPFASKDKFIGGYVHSGAQPSRDPDEKYYVSEDDYSKEEYPPYASGHAYITLGSTAAELFDAAQLVQPLLPMEDVFITGLCAQEIQAELIHDPRFRYEDPPRPPTWSAYSNLASAHSITPDELEIIWEDMAKTLLDHLYQIDKMLNETTAQRK</sequence>
<reference evidence="12 13" key="1">
    <citation type="submission" date="2013-11" db="EMBL/GenBank/DDBJ databases">
        <title>Genome sequencing of Stegodyphus mimosarum.</title>
        <authorList>
            <person name="Bechsgaard J."/>
        </authorList>
    </citation>
    <scope>NUCLEOTIDE SEQUENCE [LARGE SCALE GENOMIC DNA]</scope>
</reference>
<keyword evidence="10" id="KW-0325">Glycoprotein</keyword>
<keyword evidence="9 11" id="KW-0472">Membrane</keyword>
<dbReference type="EMBL" id="KK121797">
    <property type="protein sequence ID" value="KFM81254.1"/>
    <property type="molecule type" value="Genomic_DNA"/>
</dbReference>
<dbReference type="InterPro" id="IPR002659">
    <property type="entry name" value="Glyco_trans_31"/>
</dbReference>
<dbReference type="PANTHER" id="PTHR11214:SF314">
    <property type="entry name" value="HEXOSYLTRANSFERASE"/>
    <property type="match status" value="1"/>
</dbReference>
<proteinExistence type="inferred from homology"/>
<evidence type="ECO:0000256" key="2">
    <source>
        <dbReference type="ARBA" id="ARBA00008661"/>
    </source>
</evidence>
<keyword evidence="5 11" id="KW-0812">Transmembrane</keyword>
<evidence type="ECO:0000256" key="11">
    <source>
        <dbReference type="RuleBase" id="RU363063"/>
    </source>
</evidence>
<evidence type="ECO:0000313" key="12">
    <source>
        <dbReference type="EMBL" id="KFM81254.1"/>
    </source>
</evidence>
<dbReference type="PANTHER" id="PTHR11214">
    <property type="entry name" value="BETA-1,3-N-ACETYLGLUCOSAMINYLTRANSFERASE"/>
    <property type="match status" value="1"/>
</dbReference>
<evidence type="ECO:0000313" key="13">
    <source>
        <dbReference type="Proteomes" id="UP000054359"/>
    </source>
</evidence>
<evidence type="ECO:0000256" key="1">
    <source>
        <dbReference type="ARBA" id="ARBA00004323"/>
    </source>
</evidence>
<dbReference type="GO" id="GO:0000139">
    <property type="term" value="C:Golgi membrane"/>
    <property type="evidence" value="ECO:0007669"/>
    <property type="project" value="UniProtKB-SubCell"/>
</dbReference>
<evidence type="ECO:0000256" key="10">
    <source>
        <dbReference type="ARBA" id="ARBA00023180"/>
    </source>
</evidence>
<keyword evidence="8 11" id="KW-0333">Golgi apparatus</keyword>
<name>A0A087UV65_STEMI</name>
<evidence type="ECO:0000256" key="6">
    <source>
        <dbReference type="ARBA" id="ARBA00022968"/>
    </source>
</evidence>
<dbReference type="OMA" id="LIMHESE"/>
<comment type="similarity">
    <text evidence="2 11">Belongs to the glycosyltransferase 31 family.</text>
</comment>
<accession>A0A087UV65</accession>
<dbReference type="Proteomes" id="UP000054359">
    <property type="component" value="Unassembled WGS sequence"/>
</dbReference>
<evidence type="ECO:0000256" key="5">
    <source>
        <dbReference type="ARBA" id="ARBA00022692"/>
    </source>
</evidence>
<dbReference type="STRING" id="407821.A0A087UV65"/>
<dbReference type="OrthoDB" id="5512589at2759"/>
<dbReference type="EC" id="2.4.1.-" evidence="11"/>
<protein>
    <recommendedName>
        <fullName evidence="11">Hexosyltransferase</fullName>
        <ecNumber evidence="11">2.4.1.-</ecNumber>
    </recommendedName>
</protein>
<evidence type="ECO:0000256" key="8">
    <source>
        <dbReference type="ARBA" id="ARBA00023034"/>
    </source>
</evidence>
<evidence type="ECO:0000256" key="7">
    <source>
        <dbReference type="ARBA" id="ARBA00022989"/>
    </source>
</evidence>
<gene>
    <name evidence="12" type="ORF">X975_21165</name>
</gene>
<evidence type="ECO:0000256" key="9">
    <source>
        <dbReference type="ARBA" id="ARBA00023136"/>
    </source>
</evidence>
<feature type="non-terminal residue" evidence="12">
    <location>
        <position position="405"/>
    </location>
</feature>
<keyword evidence="6 11" id="KW-0735">Signal-anchor</keyword>
<dbReference type="FunFam" id="3.90.550.50:FF:000001">
    <property type="entry name" value="Hexosyltransferase"/>
    <property type="match status" value="1"/>
</dbReference>
<keyword evidence="7 11" id="KW-1133">Transmembrane helix</keyword>
<evidence type="ECO:0000256" key="3">
    <source>
        <dbReference type="ARBA" id="ARBA00022676"/>
    </source>
</evidence>
<keyword evidence="3 11" id="KW-0328">Glycosyltransferase</keyword>
<dbReference type="GO" id="GO:0016758">
    <property type="term" value="F:hexosyltransferase activity"/>
    <property type="evidence" value="ECO:0007669"/>
    <property type="project" value="InterPro"/>
</dbReference>
<keyword evidence="13" id="KW-1185">Reference proteome</keyword>
<feature type="transmembrane region" description="Helical" evidence="11">
    <location>
        <begin position="30"/>
        <end position="52"/>
    </location>
</feature>
<dbReference type="Gene3D" id="3.90.550.50">
    <property type="match status" value="1"/>
</dbReference>
<comment type="subcellular location">
    <subcellularLocation>
        <location evidence="1 11">Golgi apparatus membrane</location>
        <topology evidence="1 11">Single-pass type II membrane protein</topology>
    </subcellularLocation>
</comment>